<dbReference type="PATRIC" id="fig|216942.3.peg.616"/>
<dbReference type="PANTHER" id="PTHR30175">
    <property type="entry name" value="PHOSPHOTRANSFERASE SYSTEM TRANSPORT PROTEIN"/>
    <property type="match status" value="1"/>
</dbReference>
<dbReference type="InterPro" id="IPR018113">
    <property type="entry name" value="PTrfase_EIIB_Cys"/>
</dbReference>
<feature type="coiled-coil region" evidence="12">
    <location>
        <begin position="755"/>
        <end position="782"/>
    </location>
</feature>
<dbReference type="SUPFAM" id="SSF51261">
    <property type="entry name" value="Duplicated hybrid motif"/>
    <property type="match status" value="1"/>
</dbReference>
<feature type="transmembrane region" description="Helical" evidence="13">
    <location>
        <begin position="394"/>
        <end position="412"/>
    </location>
</feature>
<dbReference type="SUPFAM" id="SSF55604">
    <property type="entry name" value="Glucose permease domain IIB"/>
    <property type="match status" value="1"/>
</dbReference>
<dbReference type="InterPro" id="IPR013013">
    <property type="entry name" value="PTS_EIIC_1"/>
</dbReference>
<evidence type="ECO:0000256" key="5">
    <source>
        <dbReference type="ARBA" id="ARBA00022679"/>
    </source>
</evidence>
<dbReference type="EMBL" id="CP012357">
    <property type="protein sequence ID" value="AKX34242.1"/>
    <property type="molecule type" value="Genomic_DNA"/>
</dbReference>
<dbReference type="AlphaFoldDB" id="A0A0K1W2B6"/>
<dbReference type="InterPro" id="IPR003352">
    <property type="entry name" value="PTS_EIIC"/>
</dbReference>
<feature type="transmembrane region" description="Helical" evidence="13">
    <location>
        <begin position="610"/>
        <end position="630"/>
    </location>
</feature>
<dbReference type="PROSITE" id="PS51098">
    <property type="entry name" value="PTS_EIIB_TYPE_1"/>
    <property type="match status" value="1"/>
</dbReference>
<evidence type="ECO:0000256" key="2">
    <source>
        <dbReference type="ARBA" id="ARBA00022448"/>
    </source>
</evidence>
<keyword evidence="7 13" id="KW-0812">Transmembrane</keyword>
<keyword evidence="2" id="KW-0813">Transport</keyword>
<evidence type="ECO:0000256" key="3">
    <source>
        <dbReference type="ARBA" id="ARBA00022475"/>
    </source>
</evidence>
<reference evidence="17 18" key="1">
    <citation type="journal article" date="2015" name="Genome Announc.">
        <title>Complete Genome Sequence of Spiroplasma litorale TN-1T (DSM 21781), a Bacterium Isolated from a Green-Eyed Horsefly (Tabanus nigrovittatus).</title>
        <authorList>
            <person name="Lo W.S."/>
            <person name="Lai Y.C."/>
            <person name="Lien Y.W."/>
            <person name="Wang T.H."/>
            <person name="Kuo C.H."/>
        </authorList>
    </citation>
    <scope>NUCLEOTIDE SEQUENCE [LARGE SCALE GENOMIC DNA]</scope>
    <source>
        <strain evidence="17 18">TN-1</strain>
    </source>
</reference>
<dbReference type="NCBIfam" id="TIGR00830">
    <property type="entry name" value="PTBA"/>
    <property type="match status" value="1"/>
</dbReference>
<dbReference type="InterPro" id="IPR011055">
    <property type="entry name" value="Dup_hybrid_motif"/>
</dbReference>
<evidence type="ECO:0000313" key="18">
    <source>
        <dbReference type="Proteomes" id="UP000067476"/>
    </source>
</evidence>
<dbReference type="InterPro" id="IPR050558">
    <property type="entry name" value="PTS_Sugar-Specific_Components"/>
</dbReference>
<dbReference type="InterPro" id="IPR036878">
    <property type="entry name" value="Glu_permease_IIB"/>
</dbReference>
<evidence type="ECO:0000259" key="14">
    <source>
        <dbReference type="PROSITE" id="PS51093"/>
    </source>
</evidence>
<keyword evidence="4" id="KW-0762">Sugar transport</keyword>
<feature type="domain" description="PTS EIIC type-1" evidence="16">
    <location>
        <begin position="287"/>
        <end position="644"/>
    </location>
</feature>
<dbReference type="Proteomes" id="UP000067476">
    <property type="component" value="Chromosome"/>
</dbReference>
<protein>
    <submittedName>
        <fullName evidence="17">PTS system, sucrose-specific IIB component</fullName>
    </submittedName>
</protein>
<comment type="subcellular location">
    <subcellularLocation>
        <location evidence="1">Cell membrane</location>
        <topology evidence="1">Multi-pass membrane protein</topology>
    </subcellularLocation>
</comment>
<feature type="transmembrane region" description="Helical" evidence="13">
    <location>
        <begin position="357"/>
        <end position="374"/>
    </location>
</feature>
<keyword evidence="6" id="KW-0598">Phosphotransferase system</keyword>
<feature type="transmembrane region" description="Helical" evidence="13">
    <location>
        <begin position="330"/>
        <end position="350"/>
    </location>
</feature>
<dbReference type="PROSITE" id="PS01035">
    <property type="entry name" value="PTS_EIIB_TYPE_1_CYS"/>
    <property type="match status" value="1"/>
</dbReference>
<keyword evidence="5" id="KW-0808">Transferase</keyword>
<feature type="active site" description="Phosphocysteine intermediate; for EIIB activity" evidence="11">
    <location>
        <position position="196"/>
    </location>
</feature>
<dbReference type="InterPro" id="IPR001996">
    <property type="entry name" value="PTS_IIB_1"/>
</dbReference>
<feature type="domain" description="PTS EIIB type-1" evidence="15">
    <location>
        <begin position="174"/>
        <end position="256"/>
    </location>
</feature>
<sequence>MDKKINIYAPCDGFVNKISDLNDGVFSEKMLGDGLYIEPTSNTFYSPINDGWLENIFETKHAFHFKHNDGLIALMHIGLDTVNLKGNGFKLLHNSKEKVSNKTKIVEVDLDLIKKNNIKTNTPIVFEFDKNDYQINLTKLGKVKQGDIIAELNLVIKQKANDLLSNLDFKNKYEKAAEDIYKFVGTNINIKKAYNCMTRFRLIVKDKSLVNDNDIKKINIVKGINWNGEELQIIIGGDSYKVREAYQNLVDKTSKNNIKNKSTKKRSFKQKTLGFISGIIIPVLPIMITAGLLKALQSILEQLNAIAKVSISMNAGGISKLLTDYDLGSALVFSIANIGLAFLGVAFVVSTVNYFKGNIYIAIFIGITLMNPYLTGGLNWELFKLGDVSIKVQSYASSIIPMVAAGVLYIYLDKFIKLWMPSTVDIIFRPFLAYLLTVLPIIFILGPVLGILESGIYYIMTWIGEVPYGIGAGLFAFTWQFLVITGLHTAINGFVNMSIANNQPTVLGLCFTITVFSQMGAGIGMLIRTKNSNSKKTIFAAIPATWFGITEPILYGSTLPKFRPFLMGCVGAGIGGLFIGLTPATSYTVSAGGIFAILRVVEGGWLQMGLYVLSWIVTIVSSMLLTILFYKERNSELSEIKKVNNLVYKIYSNWSNLPLKESKEKLNKNIIKLNNFIDDNFKNLIKNFDNSLKETQKLEVYLKNIDERLENKKAFIIKRAINLQNKGKIEKIKLLNEKFKILDYSEKTVEKKKKLYTLLLDRKKLENEVEKKQDEFLKLSNTILLNISNEIKHPYILNLNSAYFNAVHSCDINYMLTEKQDIETKYSFYKKTI</sequence>
<evidence type="ECO:0000256" key="11">
    <source>
        <dbReference type="PROSITE-ProRule" id="PRU00421"/>
    </source>
</evidence>
<evidence type="ECO:0000313" key="17">
    <source>
        <dbReference type="EMBL" id="AKX34242.1"/>
    </source>
</evidence>
<dbReference type="GO" id="GO:0090563">
    <property type="term" value="F:protein-phosphocysteine-sugar phosphotransferase activity"/>
    <property type="evidence" value="ECO:0007669"/>
    <property type="project" value="TreeGrafter"/>
</dbReference>
<dbReference type="STRING" id="216942.SLITO_v1c06080"/>
<evidence type="ECO:0000256" key="1">
    <source>
        <dbReference type="ARBA" id="ARBA00004651"/>
    </source>
</evidence>
<dbReference type="GO" id="GO:0008982">
    <property type="term" value="F:protein-N(PI)-phosphohistidine-sugar phosphotransferase activity"/>
    <property type="evidence" value="ECO:0007669"/>
    <property type="project" value="InterPro"/>
</dbReference>
<feature type="transmembrane region" description="Helical" evidence="13">
    <location>
        <begin position="565"/>
        <end position="598"/>
    </location>
</feature>
<keyword evidence="18" id="KW-1185">Reference proteome</keyword>
<feature type="transmembrane region" description="Helical" evidence="13">
    <location>
        <begin position="273"/>
        <end position="293"/>
    </location>
</feature>
<dbReference type="Pfam" id="PF02378">
    <property type="entry name" value="PTS_EIIC"/>
    <property type="match status" value="1"/>
</dbReference>
<evidence type="ECO:0000256" key="8">
    <source>
        <dbReference type="ARBA" id="ARBA00022777"/>
    </source>
</evidence>
<evidence type="ECO:0000256" key="12">
    <source>
        <dbReference type="SAM" id="Coils"/>
    </source>
</evidence>
<dbReference type="OrthoDB" id="400707at2"/>
<evidence type="ECO:0000259" key="16">
    <source>
        <dbReference type="PROSITE" id="PS51103"/>
    </source>
</evidence>
<accession>A0A0K1W2B6</accession>
<gene>
    <name evidence="17" type="primary">scrA</name>
    <name evidence="17" type="ORF">SLITO_v1c06080</name>
</gene>
<keyword evidence="9 13" id="KW-1133">Transmembrane helix</keyword>
<dbReference type="PROSITE" id="PS00371">
    <property type="entry name" value="PTS_EIIA_TYPE_1_HIS"/>
    <property type="match status" value="1"/>
</dbReference>
<feature type="transmembrane region" description="Helical" evidence="13">
    <location>
        <begin position="472"/>
        <end position="494"/>
    </location>
</feature>
<keyword evidence="10 13" id="KW-0472">Membrane</keyword>
<organism evidence="17 18">
    <name type="scientific">Spiroplasma litorale</name>
    <dbReference type="NCBI Taxonomy" id="216942"/>
    <lineage>
        <taxon>Bacteria</taxon>
        <taxon>Bacillati</taxon>
        <taxon>Mycoplasmatota</taxon>
        <taxon>Mollicutes</taxon>
        <taxon>Entomoplasmatales</taxon>
        <taxon>Spiroplasmataceae</taxon>
        <taxon>Spiroplasma</taxon>
    </lineage>
</organism>
<feature type="transmembrane region" description="Helical" evidence="13">
    <location>
        <begin position="506"/>
        <end position="526"/>
    </location>
</feature>
<evidence type="ECO:0000256" key="7">
    <source>
        <dbReference type="ARBA" id="ARBA00022692"/>
    </source>
</evidence>
<keyword evidence="8" id="KW-0418">Kinase</keyword>
<dbReference type="GO" id="GO:0016301">
    <property type="term" value="F:kinase activity"/>
    <property type="evidence" value="ECO:0007669"/>
    <property type="project" value="UniProtKB-KW"/>
</dbReference>
<evidence type="ECO:0000256" key="9">
    <source>
        <dbReference type="ARBA" id="ARBA00022989"/>
    </source>
</evidence>
<dbReference type="Gene3D" id="3.30.1360.60">
    <property type="entry name" value="Glucose permease domain IIB"/>
    <property type="match status" value="1"/>
</dbReference>
<feature type="transmembrane region" description="Helical" evidence="13">
    <location>
        <begin position="538"/>
        <end position="558"/>
    </location>
</feature>
<dbReference type="PROSITE" id="PS51093">
    <property type="entry name" value="PTS_EIIA_TYPE_1"/>
    <property type="match status" value="1"/>
</dbReference>
<dbReference type="GO" id="GO:0009401">
    <property type="term" value="P:phosphoenolpyruvate-dependent sugar phosphotransferase system"/>
    <property type="evidence" value="ECO:0007669"/>
    <property type="project" value="UniProtKB-KW"/>
</dbReference>
<dbReference type="KEGG" id="sll:SLITO_v1c06080"/>
<dbReference type="Gene3D" id="2.70.70.10">
    <property type="entry name" value="Glucose Permease (Domain IIA)"/>
    <property type="match status" value="1"/>
</dbReference>
<feature type="transmembrane region" description="Helical" evidence="13">
    <location>
        <begin position="432"/>
        <end position="452"/>
    </location>
</feature>
<dbReference type="PANTHER" id="PTHR30175:SF1">
    <property type="entry name" value="PTS SYSTEM ARBUTIN-, CELLOBIOSE-, AND SALICIN-SPECIFIC EIIBC COMPONENT-RELATED"/>
    <property type="match status" value="1"/>
</dbReference>
<evidence type="ECO:0000256" key="4">
    <source>
        <dbReference type="ARBA" id="ARBA00022597"/>
    </source>
</evidence>
<keyword evidence="3" id="KW-1003">Cell membrane</keyword>
<proteinExistence type="predicted"/>
<evidence type="ECO:0000256" key="13">
    <source>
        <dbReference type="SAM" id="Phobius"/>
    </source>
</evidence>
<dbReference type="InterPro" id="IPR001127">
    <property type="entry name" value="PTS_EIIA_1_perm"/>
</dbReference>
<feature type="domain" description="PTS EIIA type-1" evidence="14">
    <location>
        <begin position="23"/>
        <end position="128"/>
    </location>
</feature>
<dbReference type="GO" id="GO:0005886">
    <property type="term" value="C:plasma membrane"/>
    <property type="evidence" value="ECO:0007669"/>
    <property type="project" value="UniProtKB-SubCell"/>
</dbReference>
<dbReference type="PROSITE" id="PS51103">
    <property type="entry name" value="PTS_EIIC_TYPE_1"/>
    <property type="match status" value="1"/>
</dbReference>
<dbReference type="Pfam" id="PF00367">
    <property type="entry name" value="PTS_EIIB"/>
    <property type="match status" value="1"/>
</dbReference>
<keyword evidence="12" id="KW-0175">Coiled coil</keyword>
<evidence type="ECO:0000256" key="10">
    <source>
        <dbReference type="ARBA" id="ARBA00023136"/>
    </source>
</evidence>
<dbReference type="Pfam" id="PF00358">
    <property type="entry name" value="PTS_EIIA_1"/>
    <property type="match status" value="1"/>
</dbReference>
<evidence type="ECO:0000259" key="15">
    <source>
        <dbReference type="PROSITE" id="PS51098"/>
    </source>
</evidence>
<evidence type="ECO:0000256" key="6">
    <source>
        <dbReference type="ARBA" id="ARBA00022683"/>
    </source>
</evidence>
<dbReference type="RefSeq" id="WP_075058340.1">
    <property type="nucleotide sequence ID" value="NZ_CP012357.1"/>
</dbReference>
<name>A0A0K1W2B6_9MOLU</name>